<evidence type="ECO:0000256" key="2">
    <source>
        <dbReference type="ARBA" id="ARBA00022801"/>
    </source>
</evidence>
<accession>A0A410RMT4</accession>
<dbReference type="RefSeq" id="WP_128795454.1">
    <property type="nucleotide sequence ID" value="NZ_CP034669.1"/>
</dbReference>
<dbReference type="AlphaFoldDB" id="A0A410RMT4"/>
<dbReference type="InterPro" id="IPR029069">
    <property type="entry name" value="HotDog_dom_sf"/>
</dbReference>
<dbReference type="Gene3D" id="3.10.129.10">
    <property type="entry name" value="Hotdog Thioesterase"/>
    <property type="match status" value="1"/>
</dbReference>
<dbReference type="Pfam" id="PF03061">
    <property type="entry name" value="4HBT"/>
    <property type="match status" value="1"/>
</dbReference>
<dbReference type="PANTHER" id="PTHR21660:SF1">
    <property type="entry name" value="ACYL-COENZYME A THIOESTERASE 13"/>
    <property type="match status" value="1"/>
</dbReference>
<dbReference type="InterPro" id="IPR039298">
    <property type="entry name" value="ACOT13"/>
</dbReference>
<evidence type="ECO:0000256" key="1">
    <source>
        <dbReference type="ARBA" id="ARBA00008324"/>
    </source>
</evidence>
<feature type="domain" description="Thioesterase" evidence="3">
    <location>
        <begin position="57"/>
        <end position="128"/>
    </location>
</feature>
<proteinExistence type="inferred from homology"/>
<comment type="similarity">
    <text evidence="1">Belongs to the thioesterase PaaI family.</text>
</comment>
<dbReference type="Proteomes" id="UP000288758">
    <property type="component" value="Chromosome"/>
</dbReference>
<dbReference type="PANTHER" id="PTHR21660">
    <property type="entry name" value="THIOESTERASE SUPERFAMILY MEMBER-RELATED"/>
    <property type="match status" value="1"/>
</dbReference>
<sequence>MTNDTTKDLSEHALAHSRALLEHAYQRYCGLELLEQRPGSCRCRLRVTEAIDNLSHTLHGGVIYSMLDVVSMLATLPMLGPDEYALTSNFNAMMLSATPLGTEVVFEATVLRSGRNLIFTQSHAWKLGPDGARTQVASAQLSKLRMRHDWAASSARGG</sequence>
<keyword evidence="2" id="KW-0378">Hydrolase</keyword>
<evidence type="ECO:0000313" key="5">
    <source>
        <dbReference type="Proteomes" id="UP000288758"/>
    </source>
</evidence>
<dbReference type="GO" id="GO:0047617">
    <property type="term" value="F:fatty acyl-CoA hydrolase activity"/>
    <property type="evidence" value="ECO:0007669"/>
    <property type="project" value="InterPro"/>
</dbReference>
<evidence type="ECO:0000259" key="3">
    <source>
        <dbReference type="Pfam" id="PF03061"/>
    </source>
</evidence>
<dbReference type="CDD" id="cd03443">
    <property type="entry name" value="PaaI_thioesterase"/>
    <property type="match status" value="1"/>
</dbReference>
<organism evidence="4 5">
    <name type="scientific">Corallococcus coralloides</name>
    <name type="common">Myxococcus coralloides</name>
    <dbReference type="NCBI Taxonomy" id="184914"/>
    <lineage>
        <taxon>Bacteria</taxon>
        <taxon>Pseudomonadati</taxon>
        <taxon>Myxococcota</taxon>
        <taxon>Myxococcia</taxon>
        <taxon>Myxococcales</taxon>
        <taxon>Cystobacterineae</taxon>
        <taxon>Myxococcaceae</taxon>
        <taxon>Corallococcus</taxon>
    </lineage>
</organism>
<dbReference type="SUPFAM" id="SSF54637">
    <property type="entry name" value="Thioesterase/thiol ester dehydrase-isomerase"/>
    <property type="match status" value="1"/>
</dbReference>
<dbReference type="InterPro" id="IPR006683">
    <property type="entry name" value="Thioestr_dom"/>
</dbReference>
<evidence type="ECO:0000313" key="4">
    <source>
        <dbReference type="EMBL" id="QAT83277.1"/>
    </source>
</evidence>
<gene>
    <name evidence="4" type="ORF">EJ065_1678</name>
</gene>
<name>A0A410RMT4_CORCK</name>
<reference evidence="4 5" key="1">
    <citation type="submission" date="2018-12" db="EMBL/GenBank/DDBJ databases">
        <title>Complete Genome Sequence of the Corallopyronin A producing Myxobacterium Corallococcus coralloides B035.</title>
        <authorList>
            <person name="Bouhired S.M."/>
            <person name="Rupp O."/>
            <person name="Blom J."/>
            <person name="Schaeberle T.F."/>
            <person name="Kehraus S."/>
            <person name="Schiefer A."/>
            <person name="Pfarr K."/>
            <person name="Goesmann A."/>
            <person name="Hoerauf A."/>
            <person name="Koenig G.M."/>
        </authorList>
    </citation>
    <scope>NUCLEOTIDE SEQUENCE [LARGE SCALE GENOMIC DNA]</scope>
    <source>
        <strain evidence="4 5">B035</strain>
    </source>
</reference>
<protein>
    <recommendedName>
        <fullName evidence="3">Thioesterase domain-containing protein</fullName>
    </recommendedName>
</protein>
<dbReference type="EMBL" id="CP034669">
    <property type="protein sequence ID" value="QAT83277.1"/>
    <property type="molecule type" value="Genomic_DNA"/>
</dbReference>